<evidence type="ECO:0000256" key="1">
    <source>
        <dbReference type="ARBA" id="ARBA00022723"/>
    </source>
</evidence>
<organism evidence="6 7">
    <name type="scientific">Gossypium barbadense</name>
    <name type="common">Sea Island cotton</name>
    <name type="synonym">Hibiscus barbadensis</name>
    <dbReference type="NCBI Taxonomy" id="3634"/>
    <lineage>
        <taxon>Eukaryota</taxon>
        <taxon>Viridiplantae</taxon>
        <taxon>Streptophyta</taxon>
        <taxon>Embryophyta</taxon>
        <taxon>Tracheophyta</taxon>
        <taxon>Spermatophyta</taxon>
        <taxon>Magnoliopsida</taxon>
        <taxon>eudicotyledons</taxon>
        <taxon>Gunneridae</taxon>
        <taxon>Pentapetalae</taxon>
        <taxon>rosids</taxon>
        <taxon>malvids</taxon>
        <taxon>Malvales</taxon>
        <taxon>Malvaceae</taxon>
        <taxon>Malvoideae</taxon>
        <taxon>Gossypium</taxon>
    </lineage>
</organism>
<proteinExistence type="predicted"/>
<dbReference type="SMART" id="SM00575">
    <property type="entry name" value="ZnF_PMZ"/>
    <property type="match status" value="1"/>
</dbReference>
<sequence>MDSRYVRILLLVVAQDGNRNVLSIAFAIVDKENMESWEFFLTNLRRRSGVPWRSIYCIRHIAANFHRDYKNAGWRKQVLKMAHELEPHIFRQRIIRLESDMEGQTNTSFRQWLGTMEPWRWAQSFDEGFRYGQITTNLVEGQQVNQMEAGHVLVEDVRDEIVVNRQMARSMNVEIYSRRLETFRVTETISRRPGIPPRSYGVDLQNRRCDCRRFQTLHYPCAHVVAACAKVNLNVEQFIDDVYTLERTLCVWENEFPVLPDLSTWEVPLTTFKLVPDRGLRRNPRGRPQSSRIRNEIDIRKKSDGKRCGLCKLAGHSRNKWPQ</sequence>
<dbReference type="InterPro" id="IPR007527">
    <property type="entry name" value="Znf_SWIM"/>
</dbReference>
<evidence type="ECO:0000259" key="5">
    <source>
        <dbReference type="PROSITE" id="PS50966"/>
    </source>
</evidence>
<dbReference type="PANTHER" id="PTHR31973">
    <property type="entry name" value="POLYPROTEIN, PUTATIVE-RELATED"/>
    <property type="match status" value="1"/>
</dbReference>
<dbReference type="PROSITE" id="PS50966">
    <property type="entry name" value="ZF_SWIM"/>
    <property type="match status" value="1"/>
</dbReference>
<evidence type="ECO:0000256" key="2">
    <source>
        <dbReference type="ARBA" id="ARBA00022771"/>
    </source>
</evidence>
<evidence type="ECO:0000256" key="4">
    <source>
        <dbReference type="PROSITE-ProRule" id="PRU00325"/>
    </source>
</evidence>
<keyword evidence="2 4" id="KW-0863">Zinc-finger</keyword>
<dbReference type="Pfam" id="PF04434">
    <property type="entry name" value="SWIM"/>
    <property type="match status" value="1"/>
</dbReference>
<evidence type="ECO:0000313" key="6">
    <source>
        <dbReference type="EMBL" id="PPR89550.1"/>
    </source>
</evidence>
<dbReference type="EMBL" id="KZ667905">
    <property type="protein sequence ID" value="PPR89550.1"/>
    <property type="molecule type" value="Genomic_DNA"/>
</dbReference>
<name>A0A2P5WEN8_GOSBA</name>
<dbReference type="GO" id="GO:0008270">
    <property type="term" value="F:zinc ion binding"/>
    <property type="evidence" value="ECO:0007669"/>
    <property type="project" value="UniProtKB-KW"/>
</dbReference>
<protein>
    <recommendedName>
        <fullName evidence="5">SWIM-type domain-containing protein</fullName>
    </recommendedName>
</protein>
<dbReference type="Proteomes" id="UP000239757">
    <property type="component" value="Unassembled WGS sequence"/>
</dbReference>
<dbReference type="PANTHER" id="PTHR31973:SF195">
    <property type="entry name" value="MUDR FAMILY TRANSPOSASE"/>
    <property type="match status" value="1"/>
</dbReference>
<reference evidence="6 7" key="1">
    <citation type="submission" date="2015-01" db="EMBL/GenBank/DDBJ databases">
        <title>Genome of allotetraploid Gossypium barbadense reveals genomic plasticity and fiber elongation in cotton evolution.</title>
        <authorList>
            <person name="Chen X."/>
            <person name="Liu X."/>
            <person name="Zhao B."/>
            <person name="Zheng H."/>
            <person name="Hu Y."/>
            <person name="Lu G."/>
            <person name="Yang C."/>
            <person name="Chen J."/>
            <person name="Shan C."/>
            <person name="Zhang L."/>
            <person name="Zhou Y."/>
            <person name="Wang L."/>
            <person name="Guo W."/>
            <person name="Bai Y."/>
            <person name="Ruan J."/>
            <person name="Shangguan X."/>
            <person name="Mao Y."/>
            <person name="Jiang J."/>
            <person name="Zhu Y."/>
            <person name="Lei J."/>
            <person name="Kang H."/>
            <person name="Chen S."/>
            <person name="He X."/>
            <person name="Wang R."/>
            <person name="Wang Y."/>
            <person name="Chen J."/>
            <person name="Wang L."/>
            <person name="Yu S."/>
            <person name="Wang B."/>
            <person name="Wei J."/>
            <person name="Song S."/>
            <person name="Lu X."/>
            <person name="Gao Z."/>
            <person name="Gu W."/>
            <person name="Deng X."/>
            <person name="Ma D."/>
            <person name="Wang S."/>
            <person name="Liang W."/>
            <person name="Fang L."/>
            <person name="Cai C."/>
            <person name="Zhu X."/>
            <person name="Zhou B."/>
            <person name="Zhang Y."/>
            <person name="Chen Z."/>
            <person name="Xu S."/>
            <person name="Zhu R."/>
            <person name="Wang S."/>
            <person name="Zhang T."/>
            <person name="Zhao G."/>
        </authorList>
    </citation>
    <scope>NUCLEOTIDE SEQUENCE [LARGE SCALE GENOMIC DNA]</scope>
    <source>
        <strain evidence="7">cv. Xinhai21</strain>
        <tissue evidence="6">Leaf</tissue>
    </source>
</reference>
<keyword evidence="3" id="KW-0862">Zinc</keyword>
<dbReference type="InterPro" id="IPR006564">
    <property type="entry name" value="Znf_PMZ"/>
</dbReference>
<gene>
    <name evidence="6" type="ORF">GOBAR_AA31138</name>
</gene>
<dbReference type="OrthoDB" id="1426028at2759"/>
<feature type="domain" description="SWIM-type" evidence="5">
    <location>
        <begin position="200"/>
        <end position="232"/>
    </location>
</feature>
<dbReference type="AlphaFoldDB" id="A0A2P5WEN8"/>
<evidence type="ECO:0000313" key="7">
    <source>
        <dbReference type="Proteomes" id="UP000239757"/>
    </source>
</evidence>
<keyword evidence="1" id="KW-0479">Metal-binding</keyword>
<accession>A0A2P5WEN8</accession>
<evidence type="ECO:0000256" key="3">
    <source>
        <dbReference type="ARBA" id="ARBA00022833"/>
    </source>
</evidence>